<accession>A0AAF0Y8B2</accession>
<name>A0AAF0Y8B2_9TREE</name>
<dbReference type="EMBL" id="CP086715">
    <property type="protein sequence ID" value="WOO79791.1"/>
    <property type="molecule type" value="Genomic_DNA"/>
</dbReference>
<dbReference type="AlphaFoldDB" id="A0AAF0Y8B2"/>
<feature type="compositionally biased region" description="Pro residues" evidence="1">
    <location>
        <begin position="38"/>
        <end position="55"/>
    </location>
</feature>
<protein>
    <submittedName>
        <fullName evidence="2">Uncharacterized protein</fullName>
    </submittedName>
</protein>
<organism evidence="2 3">
    <name type="scientific">Vanrija pseudolonga</name>
    <dbReference type="NCBI Taxonomy" id="143232"/>
    <lineage>
        <taxon>Eukaryota</taxon>
        <taxon>Fungi</taxon>
        <taxon>Dikarya</taxon>
        <taxon>Basidiomycota</taxon>
        <taxon>Agaricomycotina</taxon>
        <taxon>Tremellomycetes</taxon>
        <taxon>Trichosporonales</taxon>
        <taxon>Trichosporonaceae</taxon>
        <taxon>Vanrija</taxon>
    </lineage>
</organism>
<feature type="region of interest" description="Disordered" evidence="1">
    <location>
        <begin position="1"/>
        <end position="68"/>
    </location>
</feature>
<evidence type="ECO:0000313" key="3">
    <source>
        <dbReference type="Proteomes" id="UP000827549"/>
    </source>
</evidence>
<feature type="compositionally biased region" description="Low complexity" evidence="1">
    <location>
        <begin position="16"/>
        <end position="27"/>
    </location>
</feature>
<gene>
    <name evidence="2" type="ORF">LOC62_02G003307</name>
</gene>
<reference evidence="2" key="1">
    <citation type="submission" date="2023-10" db="EMBL/GenBank/DDBJ databases">
        <authorList>
            <person name="Noh H."/>
        </authorList>
    </citation>
    <scope>NUCLEOTIDE SEQUENCE</scope>
    <source>
        <strain evidence="2">DUCC4014</strain>
    </source>
</reference>
<evidence type="ECO:0000256" key="1">
    <source>
        <dbReference type="SAM" id="MobiDB-lite"/>
    </source>
</evidence>
<keyword evidence="3" id="KW-1185">Reference proteome</keyword>
<sequence length="281" mass="29538">MGHHRKHREEADKASAEGSSTSSSGRSSSRHRRHRHAPSPPPPLTPVSPPLPAVPSPKSASPSPVHIPLLTLPALPLPALAAPSPLSASPTAPGPIERALQTAGHSLDYALSTALSAHSPAFASRLGRLDAALVRAGEEMDRTWPGTAERVGSLRRGVGRELERWEAARALWVSGGDVSPYTPVATSSGADSLVTGSEKEKPLPPLPGTGKGEAAPDEVEDDAQSVMANPPLSDNGSRSPSACVLGDHKRHDDEPSEASEDCEPCEPSEEPPRELCRRHRL</sequence>
<dbReference type="Proteomes" id="UP000827549">
    <property type="component" value="Chromosome 2"/>
</dbReference>
<feature type="compositionally biased region" description="Acidic residues" evidence="1">
    <location>
        <begin position="254"/>
        <end position="269"/>
    </location>
</feature>
<dbReference type="GeneID" id="87806551"/>
<dbReference type="RefSeq" id="XP_062625823.1">
    <property type="nucleotide sequence ID" value="XM_062769839.1"/>
</dbReference>
<evidence type="ECO:0000313" key="2">
    <source>
        <dbReference type="EMBL" id="WOO79791.1"/>
    </source>
</evidence>
<feature type="compositionally biased region" description="Low complexity" evidence="1">
    <location>
        <begin position="56"/>
        <end position="68"/>
    </location>
</feature>
<feature type="region of interest" description="Disordered" evidence="1">
    <location>
        <begin position="176"/>
        <end position="281"/>
    </location>
</feature>
<feature type="compositionally biased region" description="Basic residues" evidence="1">
    <location>
        <begin position="28"/>
        <end position="37"/>
    </location>
</feature>
<proteinExistence type="predicted"/>